<evidence type="ECO:0000313" key="4">
    <source>
        <dbReference type="Proteomes" id="UP001238450"/>
    </source>
</evidence>
<name>A0AAJ1TNM9_9BACL</name>
<evidence type="ECO:0000313" key="3">
    <source>
        <dbReference type="EMBL" id="MDQ0418110.1"/>
    </source>
</evidence>
<feature type="transmembrane region" description="Helical" evidence="1">
    <location>
        <begin position="96"/>
        <end position="116"/>
    </location>
</feature>
<keyword evidence="1" id="KW-0812">Transmembrane</keyword>
<evidence type="ECO:0000259" key="2">
    <source>
        <dbReference type="Pfam" id="PF12164"/>
    </source>
</evidence>
<dbReference type="AlphaFoldDB" id="A0AAJ1TNM9"/>
<keyword evidence="4" id="KW-1185">Reference proteome</keyword>
<feature type="transmembrane region" description="Helical" evidence="1">
    <location>
        <begin position="142"/>
        <end position="160"/>
    </location>
</feature>
<evidence type="ECO:0000256" key="1">
    <source>
        <dbReference type="SAM" id="Phobius"/>
    </source>
</evidence>
<dbReference type="EMBL" id="JAUSUV010000009">
    <property type="protein sequence ID" value="MDQ0418110.1"/>
    <property type="molecule type" value="Genomic_DNA"/>
</dbReference>
<keyword evidence="1" id="KW-1133">Transmembrane helix</keyword>
<dbReference type="InterPro" id="IPR021997">
    <property type="entry name" value="SporV_AA"/>
</dbReference>
<feature type="domain" description="Stage V sporulation protein AA" evidence="2">
    <location>
        <begin position="4"/>
        <end position="85"/>
    </location>
</feature>
<sequence>MASIVYIKLRKKIKAKMEQRILLQDIAEIVADQDQMELQRMPIIQLTPKYGTYAVIEAIHVLRAVKHAFPHLQIQMLGPVYSIIERSPEPRLRKKLFVFLTWIFLFTGSGLAIMNFHTDVSMKKVHDRIYFLVTGDQVDGSLWLQIPYSLGIGAGMILFFNHVFKRRFNEEPSPMELEMYLYQETIDQYVIEHEKVRTTEGEENDSTSPR</sequence>
<reference evidence="3 4" key="1">
    <citation type="submission" date="2023-07" db="EMBL/GenBank/DDBJ databases">
        <title>Genomic Encyclopedia of Type Strains, Phase IV (KMG-IV): sequencing the most valuable type-strain genomes for metagenomic binning, comparative biology and taxonomic classification.</title>
        <authorList>
            <person name="Goeker M."/>
        </authorList>
    </citation>
    <scope>NUCLEOTIDE SEQUENCE [LARGE SCALE GENOMIC DNA]</scope>
    <source>
        <strain evidence="3 4">DSM 46876</strain>
    </source>
</reference>
<proteinExistence type="predicted"/>
<keyword evidence="1" id="KW-0472">Membrane</keyword>
<dbReference type="InterPro" id="IPR038548">
    <property type="entry name" value="SporV_AA_N_sf"/>
</dbReference>
<gene>
    <name evidence="3" type="ORF">J2Z48_002299</name>
</gene>
<dbReference type="Gene3D" id="2.60.480.10">
    <property type="entry name" value="eubacterium ventriosum atcc domain"/>
    <property type="match status" value="1"/>
</dbReference>
<protein>
    <submittedName>
        <fullName evidence="3">Stage V sporulation protein AA</fullName>
    </submittedName>
</protein>
<dbReference type="Pfam" id="PF12164">
    <property type="entry name" value="SporV_AA"/>
    <property type="match status" value="1"/>
</dbReference>
<dbReference type="RefSeq" id="WP_307253590.1">
    <property type="nucleotide sequence ID" value="NZ_JAUSUV010000009.1"/>
</dbReference>
<organism evidence="3 4">
    <name type="scientific">Croceifilum oryzae</name>
    <dbReference type="NCBI Taxonomy" id="1553429"/>
    <lineage>
        <taxon>Bacteria</taxon>
        <taxon>Bacillati</taxon>
        <taxon>Bacillota</taxon>
        <taxon>Bacilli</taxon>
        <taxon>Bacillales</taxon>
        <taxon>Thermoactinomycetaceae</taxon>
        <taxon>Croceifilum</taxon>
    </lineage>
</organism>
<dbReference type="Proteomes" id="UP001238450">
    <property type="component" value="Unassembled WGS sequence"/>
</dbReference>
<comment type="caution">
    <text evidence="3">The sequence shown here is derived from an EMBL/GenBank/DDBJ whole genome shotgun (WGS) entry which is preliminary data.</text>
</comment>
<accession>A0AAJ1TNM9</accession>